<accession>A0A016VAV0</accession>
<protein>
    <submittedName>
        <fullName evidence="1">Uncharacterized protein</fullName>
    </submittedName>
</protein>
<sequence>MLSPHPSFSSRRDSAAMKSVYLSDKDCTFSARQFAPNTTELRISVNPGVGGPTKLVSGAVIPFAACSVGGSLPFAN</sequence>
<organism evidence="1 2">
    <name type="scientific">Ancylostoma ceylanicum</name>
    <dbReference type="NCBI Taxonomy" id="53326"/>
    <lineage>
        <taxon>Eukaryota</taxon>
        <taxon>Metazoa</taxon>
        <taxon>Ecdysozoa</taxon>
        <taxon>Nematoda</taxon>
        <taxon>Chromadorea</taxon>
        <taxon>Rhabditida</taxon>
        <taxon>Rhabditina</taxon>
        <taxon>Rhabditomorpha</taxon>
        <taxon>Strongyloidea</taxon>
        <taxon>Ancylostomatidae</taxon>
        <taxon>Ancylostomatinae</taxon>
        <taxon>Ancylostoma</taxon>
    </lineage>
</organism>
<keyword evidence="2" id="KW-1185">Reference proteome</keyword>
<proteinExistence type="predicted"/>
<reference evidence="2" key="1">
    <citation type="journal article" date="2015" name="Nat. Genet.">
        <title>The genome and transcriptome of the zoonotic hookworm Ancylostoma ceylanicum identify infection-specific gene families.</title>
        <authorList>
            <person name="Schwarz E.M."/>
            <person name="Hu Y."/>
            <person name="Antoshechkin I."/>
            <person name="Miller M.M."/>
            <person name="Sternberg P.W."/>
            <person name="Aroian R.V."/>
        </authorList>
    </citation>
    <scope>NUCLEOTIDE SEQUENCE</scope>
    <source>
        <strain evidence="2">HY135</strain>
    </source>
</reference>
<comment type="caution">
    <text evidence="1">The sequence shown here is derived from an EMBL/GenBank/DDBJ whole genome shotgun (WGS) entry which is preliminary data.</text>
</comment>
<gene>
    <name evidence="1" type="primary">Acey_s0014.g2484</name>
    <name evidence="1" type="ORF">Y032_0014g2484</name>
</gene>
<dbReference type="AlphaFoldDB" id="A0A016VAV0"/>
<evidence type="ECO:0000313" key="2">
    <source>
        <dbReference type="Proteomes" id="UP000024635"/>
    </source>
</evidence>
<evidence type="ECO:0000313" key="1">
    <source>
        <dbReference type="EMBL" id="EYC24396.1"/>
    </source>
</evidence>
<dbReference type="EMBL" id="JARK01001350">
    <property type="protein sequence ID" value="EYC24396.1"/>
    <property type="molecule type" value="Genomic_DNA"/>
</dbReference>
<name>A0A016VAV0_9BILA</name>
<dbReference type="Proteomes" id="UP000024635">
    <property type="component" value="Unassembled WGS sequence"/>
</dbReference>